<dbReference type="Proteomes" id="UP000054099">
    <property type="component" value="Unassembled WGS sequence"/>
</dbReference>
<proteinExistence type="predicted"/>
<reference evidence="1 2" key="1">
    <citation type="journal article" date="2014" name="Antonie Van Leeuwenhoek">
        <title>Fictibacillus enclensis sp. nov., isolated from marine sediment.</title>
        <authorList>
            <person name="Dastager S.G."/>
            <person name="Mawlankar R."/>
            <person name="Srinivasan K."/>
            <person name="Tang S.K."/>
            <person name="Lee J.C."/>
            <person name="Ramana V.V."/>
            <person name="Shouche Y.S."/>
        </authorList>
    </citation>
    <scope>NUCLEOTIDE SEQUENCE [LARGE SCALE GENOMIC DNA]</scope>
    <source>
        <strain evidence="1 2">NIO-1003</strain>
    </source>
</reference>
<organism evidence="1 2">
    <name type="scientific">Fictibacillus enclensis</name>
    <dbReference type="NCBI Taxonomy" id="1017270"/>
    <lineage>
        <taxon>Bacteria</taxon>
        <taxon>Bacillati</taxon>
        <taxon>Bacillota</taxon>
        <taxon>Bacilli</taxon>
        <taxon>Bacillales</taxon>
        <taxon>Fictibacillaceae</taxon>
        <taxon>Fictibacillus</taxon>
    </lineage>
</organism>
<gene>
    <name evidence="1" type="ORF">AS030_01165</name>
</gene>
<evidence type="ECO:0000313" key="1">
    <source>
        <dbReference type="EMBL" id="KSU84206.1"/>
    </source>
</evidence>
<evidence type="ECO:0000313" key="2">
    <source>
        <dbReference type="Proteomes" id="UP000054099"/>
    </source>
</evidence>
<accession>A0A0V8JAY2</accession>
<name>A0A0V8JAY2_9BACL</name>
<dbReference type="EMBL" id="LNQN01000001">
    <property type="protein sequence ID" value="KSU84206.1"/>
    <property type="molecule type" value="Genomic_DNA"/>
</dbReference>
<dbReference type="AlphaFoldDB" id="A0A0V8JAY2"/>
<keyword evidence="2" id="KW-1185">Reference proteome</keyword>
<protein>
    <submittedName>
        <fullName evidence="1">Uncharacterized protein</fullName>
    </submittedName>
</protein>
<sequence>MDNLGLKIKRMKQEIRVIKMKWFKSKGKPCKSFNSVIEQFKQSSDFHYLSHEESLTPYYVGYFFSMVDSNFIRQDILPDLKGNNFQRYEDIEAIIPVELTAIEHALNKTIERQAL</sequence>
<comment type="caution">
    <text evidence="1">The sequence shown here is derived from an EMBL/GenBank/DDBJ whole genome shotgun (WGS) entry which is preliminary data.</text>
</comment>